<reference evidence="2 3" key="1">
    <citation type="submission" date="2020-05" db="EMBL/GenBank/DDBJ databases">
        <authorList>
            <person name="Niu N."/>
        </authorList>
    </citation>
    <scope>NUCLEOTIDE SEQUENCE [LARGE SCALE GENOMIC DNA]</scope>
    <source>
        <strain evidence="2 3">LMG10982</strain>
    </source>
</reference>
<dbReference type="SUPFAM" id="SSF81301">
    <property type="entry name" value="Nucleotidyltransferase"/>
    <property type="match status" value="1"/>
</dbReference>
<dbReference type="InterPro" id="IPR002934">
    <property type="entry name" value="Polymerase_NTP_transf_dom"/>
</dbReference>
<dbReference type="AlphaFoldDB" id="A0A7Y4L8F2"/>
<evidence type="ECO:0000259" key="1">
    <source>
        <dbReference type="Pfam" id="PF01909"/>
    </source>
</evidence>
<name>A0A7Y4L8F2_9BURK</name>
<dbReference type="GO" id="GO:0016779">
    <property type="term" value="F:nucleotidyltransferase activity"/>
    <property type="evidence" value="ECO:0007669"/>
    <property type="project" value="InterPro"/>
</dbReference>
<protein>
    <submittedName>
        <fullName evidence="2">Nucleotidyltransferase domain-containing protein</fullName>
    </submittedName>
</protein>
<gene>
    <name evidence="2" type="ORF">HKX40_01630</name>
</gene>
<sequence length="112" mass="13127">MDSFSEKIAREFVENIRGKFNIHDVIVYGSRARGDFRPDSDLDIAVILNDETDPRRTKMLAITDIGTDLLLKHFILVSPFTVLRHEWENPRTLQQKWFIDNVKKDGVSVWMH</sequence>
<dbReference type="Proteomes" id="UP000541421">
    <property type="component" value="Unassembled WGS sequence"/>
</dbReference>
<organism evidence="2 3">
    <name type="scientific">Pelistega europaea</name>
    <dbReference type="NCBI Taxonomy" id="106147"/>
    <lineage>
        <taxon>Bacteria</taxon>
        <taxon>Pseudomonadati</taxon>
        <taxon>Pseudomonadota</taxon>
        <taxon>Betaproteobacteria</taxon>
        <taxon>Burkholderiales</taxon>
        <taxon>Alcaligenaceae</taxon>
        <taxon>Pelistega</taxon>
    </lineage>
</organism>
<dbReference type="EMBL" id="JABGBO010000002">
    <property type="protein sequence ID" value="NOL48843.1"/>
    <property type="molecule type" value="Genomic_DNA"/>
</dbReference>
<accession>A0A7Y4L8F2</accession>
<evidence type="ECO:0000313" key="2">
    <source>
        <dbReference type="EMBL" id="NOL48843.1"/>
    </source>
</evidence>
<feature type="domain" description="Polymerase nucleotidyl transferase" evidence="1">
    <location>
        <begin position="10"/>
        <end position="73"/>
    </location>
</feature>
<dbReference type="InterPro" id="IPR052548">
    <property type="entry name" value="Type_VII_TA_antitoxin"/>
</dbReference>
<dbReference type="InterPro" id="IPR043519">
    <property type="entry name" value="NT_sf"/>
</dbReference>
<proteinExistence type="predicted"/>
<evidence type="ECO:0000313" key="3">
    <source>
        <dbReference type="Proteomes" id="UP000541421"/>
    </source>
</evidence>
<keyword evidence="3" id="KW-1185">Reference proteome</keyword>
<dbReference type="CDD" id="cd05403">
    <property type="entry name" value="NT_KNTase_like"/>
    <property type="match status" value="1"/>
</dbReference>
<dbReference type="Gene3D" id="3.30.460.10">
    <property type="entry name" value="Beta Polymerase, domain 2"/>
    <property type="match status" value="1"/>
</dbReference>
<keyword evidence="2" id="KW-0808">Transferase</keyword>
<comment type="caution">
    <text evidence="2">The sequence shown here is derived from an EMBL/GenBank/DDBJ whole genome shotgun (WGS) entry which is preliminary data.</text>
</comment>
<dbReference type="PANTHER" id="PTHR33933">
    <property type="entry name" value="NUCLEOTIDYLTRANSFERASE"/>
    <property type="match status" value="1"/>
</dbReference>
<dbReference type="PANTHER" id="PTHR33933:SF1">
    <property type="entry name" value="PROTEIN ADENYLYLTRANSFERASE MNTA-RELATED"/>
    <property type="match status" value="1"/>
</dbReference>
<dbReference type="RefSeq" id="WP_171587841.1">
    <property type="nucleotide sequence ID" value="NZ_JABGBO010000002.1"/>
</dbReference>
<dbReference type="Pfam" id="PF01909">
    <property type="entry name" value="NTP_transf_2"/>
    <property type="match status" value="1"/>
</dbReference>